<feature type="region of interest" description="Disordered" evidence="1">
    <location>
        <begin position="58"/>
        <end position="77"/>
    </location>
</feature>
<evidence type="ECO:0000256" key="1">
    <source>
        <dbReference type="SAM" id="MobiDB-lite"/>
    </source>
</evidence>
<proteinExistence type="predicted"/>
<dbReference type="EMBL" id="UYYB01017552">
    <property type="protein sequence ID" value="VDM70777.1"/>
    <property type="molecule type" value="Genomic_DNA"/>
</dbReference>
<keyword evidence="3" id="KW-1185">Reference proteome</keyword>
<reference evidence="2 3" key="1">
    <citation type="submission" date="2018-11" db="EMBL/GenBank/DDBJ databases">
        <authorList>
            <consortium name="Pathogen Informatics"/>
        </authorList>
    </citation>
    <scope>NUCLEOTIDE SEQUENCE [LARGE SCALE GENOMIC DNA]</scope>
</reference>
<dbReference type="Proteomes" id="UP000270094">
    <property type="component" value="Unassembled WGS sequence"/>
</dbReference>
<sequence length="77" mass="8467">MSQTPMALLAIAELLAQEKKVDTSRLKRYIKTGLEQCVNSKKFTPEWVKGTNVTTAVGSKTKMKGRSAPREVSAKAK</sequence>
<feature type="compositionally biased region" description="Basic and acidic residues" evidence="1">
    <location>
        <begin position="68"/>
        <end position="77"/>
    </location>
</feature>
<gene>
    <name evidence="2" type="ORF">SVUK_LOCUS5775</name>
</gene>
<evidence type="ECO:0000313" key="2">
    <source>
        <dbReference type="EMBL" id="VDM70777.1"/>
    </source>
</evidence>
<organism evidence="2 3">
    <name type="scientific">Strongylus vulgaris</name>
    <name type="common">Blood worm</name>
    <dbReference type="NCBI Taxonomy" id="40348"/>
    <lineage>
        <taxon>Eukaryota</taxon>
        <taxon>Metazoa</taxon>
        <taxon>Ecdysozoa</taxon>
        <taxon>Nematoda</taxon>
        <taxon>Chromadorea</taxon>
        <taxon>Rhabditida</taxon>
        <taxon>Rhabditina</taxon>
        <taxon>Rhabditomorpha</taxon>
        <taxon>Strongyloidea</taxon>
        <taxon>Strongylidae</taxon>
        <taxon>Strongylus</taxon>
    </lineage>
</organism>
<protein>
    <submittedName>
        <fullName evidence="2">Uncharacterized protein</fullName>
    </submittedName>
</protein>
<dbReference type="AlphaFoldDB" id="A0A3P7J317"/>
<name>A0A3P7J317_STRVU</name>
<accession>A0A3P7J317</accession>
<evidence type="ECO:0000313" key="3">
    <source>
        <dbReference type="Proteomes" id="UP000270094"/>
    </source>
</evidence>